<keyword evidence="11 17" id="KW-0472">Membrane</keyword>
<keyword evidence="23" id="KW-1185">Reference proteome</keyword>
<feature type="compositionally biased region" description="Low complexity" evidence="16">
    <location>
        <begin position="713"/>
        <end position="726"/>
    </location>
</feature>
<evidence type="ECO:0000256" key="14">
    <source>
        <dbReference type="ARBA" id="ARBA00023224"/>
    </source>
</evidence>
<evidence type="ECO:0000256" key="3">
    <source>
        <dbReference type="ARBA" id="ARBA00022536"/>
    </source>
</evidence>
<dbReference type="Pfam" id="PF00002">
    <property type="entry name" value="7tm_2"/>
    <property type="match status" value="1"/>
</dbReference>
<name>A0AAW0HC16_MYOGA</name>
<dbReference type="Proteomes" id="UP001488838">
    <property type="component" value="Unassembled WGS sequence"/>
</dbReference>
<reference evidence="22 23" key="1">
    <citation type="journal article" date="2023" name="bioRxiv">
        <title>Conserved and derived expression patterns and positive selection on dental genes reveal complex evolutionary context of ever-growing rodent molars.</title>
        <authorList>
            <person name="Calamari Z.T."/>
            <person name="Song A."/>
            <person name="Cohen E."/>
            <person name="Akter M."/>
            <person name="Roy R.D."/>
            <person name="Hallikas O."/>
            <person name="Christensen M.M."/>
            <person name="Li P."/>
            <person name="Marangoni P."/>
            <person name="Jernvall J."/>
            <person name="Klein O.D."/>
        </authorList>
    </citation>
    <scope>NUCLEOTIDE SEQUENCE [LARGE SCALE GENOMIC DNA]</scope>
    <source>
        <strain evidence="22">V071</strain>
    </source>
</reference>
<keyword evidence="7" id="KW-0106">Calcium</keyword>
<evidence type="ECO:0000256" key="11">
    <source>
        <dbReference type="ARBA" id="ARBA00023136"/>
    </source>
</evidence>
<evidence type="ECO:0000313" key="22">
    <source>
        <dbReference type="EMBL" id="KAK7798983.1"/>
    </source>
</evidence>
<dbReference type="SMART" id="SM00303">
    <property type="entry name" value="GPS"/>
    <property type="match status" value="1"/>
</dbReference>
<dbReference type="PROSITE" id="PS50026">
    <property type="entry name" value="EGF_3"/>
    <property type="match status" value="2"/>
</dbReference>
<feature type="transmembrane region" description="Helical" evidence="17">
    <location>
        <begin position="666"/>
        <end position="689"/>
    </location>
</feature>
<protein>
    <recommendedName>
        <fullName evidence="24">Adhesion G protein-coupled receptor E5</fullName>
    </recommendedName>
</protein>
<keyword evidence="4 17" id="KW-0812">Transmembrane</keyword>
<dbReference type="PROSITE" id="PS50221">
    <property type="entry name" value="GAIN_B"/>
    <property type="match status" value="1"/>
</dbReference>
<dbReference type="AlphaFoldDB" id="A0AAW0HC16"/>
<evidence type="ECO:0000256" key="5">
    <source>
        <dbReference type="ARBA" id="ARBA00022729"/>
    </source>
</evidence>
<sequence length="825" mass="92098">MRGAHRRLLLLMCIPLSLSGTQTQKTEGCPRWPCPKNSVCVDEKSCRCKPGFTSSDPNRHGLIMKFTEPCEDINECLEPGMSTICGPFATCQNSEGSYYCTCNLGYKLHSGKLFFANKSENTCEDIDECSTGQHQCHNSTICHNTQGSYRCRCRPGWKPISRLPSDPKSNKCQEPFPAWTLLPTAQSRSLSRFSVEVQNLLRDFDPATANYTIQKLIEAMDKLLEAPTDIDTLNATDRHLVATQLLKYMEQSLRMLAQFLPKGPFTYTSPSNTELSLMVKEQDNKDVTTVYHSQAWMKLDWALTAGAESSENGYSLAGILSSSNMQKLLANAPMDLTQSRDSLEELYESPVLSASLTLLSNVSSIFLTNTDTGKLTSNVTFKFSYSSVESKRPREQLICAFWDTGEDGSGRWATDGCSMNDTGFCQCNHLSSFAILMAQYHVQDPRLELITKVGLSLSLICLLLCILTFLLVKPIQSSRTMVHLHLCICLFLGSLIFLVGVENEGGEVSPRCRTVAMLLHYLFLAAFCWMALEGVELYFLVVRVFQGQGLSIQWRCLIGYGVPLLIVAISAAAKLDGYGQQTYCWLNYKEGFLWSFVGPLAFIIFCNSAIFLVTVWKLTAKFSEINPNMKKLRKARVLTITAIAQLIVLGSTWVFGLFLFDPHSRWLSYIFTLLNCLQGLFLYLMLCLLNKKVREEYRKWACMLAGNKYSEFSSSTAGTGTSQSQSRGLRIRDVKASSVRSPAHARSCRSAFCCRHRPSFGPISDKEGMYTWQRVVTGPLVLLLVASLPHHSFRLPQKQKPASTDLQPTAVVPEAGSPGDRAQVP</sequence>
<dbReference type="GO" id="GO:0005886">
    <property type="term" value="C:plasma membrane"/>
    <property type="evidence" value="ECO:0007669"/>
    <property type="project" value="UniProtKB-SubCell"/>
</dbReference>
<dbReference type="SMART" id="SM00179">
    <property type="entry name" value="EGF_CA"/>
    <property type="match status" value="2"/>
</dbReference>
<dbReference type="InterPro" id="IPR000742">
    <property type="entry name" value="EGF"/>
</dbReference>
<evidence type="ECO:0000256" key="15">
    <source>
        <dbReference type="PROSITE-ProRule" id="PRU00076"/>
    </source>
</evidence>
<keyword evidence="9 17" id="KW-1133">Transmembrane helix</keyword>
<evidence type="ECO:0000256" key="2">
    <source>
        <dbReference type="ARBA" id="ARBA00022475"/>
    </source>
</evidence>
<evidence type="ECO:0000313" key="23">
    <source>
        <dbReference type="Proteomes" id="UP001488838"/>
    </source>
</evidence>
<dbReference type="InterPro" id="IPR057244">
    <property type="entry name" value="GAIN_B"/>
</dbReference>
<dbReference type="SMART" id="SM00181">
    <property type="entry name" value="EGF"/>
    <property type="match status" value="3"/>
</dbReference>
<feature type="transmembrane region" description="Helical" evidence="17">
    <location>
        <begin position="521"/>
        <end position="542"/>
    </location>
</feature>
<evidence type="ECO:0000256" key="7">
    <source>
        <dbReference type="ARBA" id="ARBA00022837"/>
    </source>
</evidence>
<keyword evidence="6" id="KW-0677">Repeat</keyword>
<dbReference type="InterPro" id="IPR000152">
    <property type="entry name" value="EGF-type_Asp/Asn_hydroxyl_site"/>
</dbReference>
<dbReference type="PRINTS" id="PR01278">
    <property type="entry name" value="CD97PROTEIN"/>
</dbReference>
<keyword evidence="8" id="KW-0130">Cell adhesion</keyword>
<dbReference type="GO" id="GO:0007189">
    <property type="term" value="P:adenylate cyclase-activating G protein-coupled receptor signaling pathway"/>
    <property type="evidence" value="ECO:0007669"/>
    <property type="project" value="TreeGrafter"/>
</dbReference>
<dbReference type="GO" id="GO:0007155">
    <property type="term" value="P:cell adhesion"/>
    <property type="evidence" value="ECO:0007669"/>
    <property type="project" value="UniProtKB-KW"/>
</dbReference>
<dbReference type="SUPFAM" id="SSF57184">
    <property type="entry name" value="Growth factor receptor domain"/>
    <property type="match status" value="1"/>
</dbReference>
<dbReference type="InterPro" id="IPR049883">
    <property type="entry name" value="NOTCH1_EGF-like"/>
</dbReference>
<evidence type="ECO:0000256" key="16">
    <source>
        <dbReference type="SAM" id="MobiDB-lite"/>
    </source>
</evidence>
<evidence type="ECO:0000256" key="13">
    <source>
        <dbReference type="ARBA" id="ARBA00023180"/>
    </source>
</evidence>
<keyword evidence="12" id="KW-1015">Disulfide bond</keyword>
<keyword evidence="5 18" id="KW-0732">Signal</keyword>
<evidence type="ECO:0000259" key="21">
    <source>
        <dbReference type="PROSITE" id="PS50261"/>
    </source>
</evidence>
<evidence type="ECO:0000256" key="1">
    <source>
        <dbReference type="ARBA" id="ARBA00004651"/>
    </source>
</evidence>
<dbReference type="InterPro" id="IPR009030">
    <property type="entry name" value="Growth_fac_rcpt_cys_sf"/>
</dbReference>
<feature type="transmembrane region" description="Helical" evidence="17">
    <location>
        <begin position="484"/>
        <end position="501"/>
    </location>
</feature>
<dbReference type="PROSITE" id="PS01187">
    <property type="entry name" value="EGF_CA"/>
    <property type="match status" value="1"/>
</dbReference>
<comment type="caution">
    <text evidence="15">Lacks conserved residue(s) required for the propagation of feature annotation.</text>
</comment>
<dbReference type="Gene3D" id="1.20.1070.10">
    <property type="entry name" value="Rhodopsin 7-helix transmembrane proteins"/>
    <property type="match status" value="1"/>
</dbReference>
<dbReference type="FunFam" id="2.60.220.50:FF:000007">
    <property type="entry name" value="Adhesion G protein-coupled receptor E5"/>
    <property type="match status" value="1"/>
</dbReference>
<evidence type="ECO:0008006" key="24">
    <source>
        <dbReference type="Google" id="ProtNLM"/>
    </source>
</evidence>
<proteinExistence type="predicted"/>
<feature type="chain" id="PRO_5043945531" description="Adhesion G protein-coupled receptor E5" evidence="18">
    <location>
        <begin position="24"/>
        <end position="825"/>
    </location>
</feature>
<feature type="region of interest" description="Disordered" evidence="16">
    <location>
        <begin position="794"/>
        <end position="825"/>
    </location>
</feature>
<dbReference type="PRINTS" id="PR00249">
    <property type="entry name" value="GPCRSECRETIN"/>
</dbReference>
<dbReference type="InterPro" id="IPR017981">
    <property type="entry name" value="GPCR_2-like_7TM"/>
</dbReference>
<evidence type="ECO:0000256" key="17">
    <source>
        <dbReference type="SAM" id="Phobius"/>
    </source>
</evidence>
<dbReference type="Pfam" id="PF07645">
    <property type="entry name" value="EGF_CA"/>
    <property type="match status" value="2"/>
</dbReference>
<dbReference type="SUPFAM" id="SSF81321">
    <property type="entry name" value="Family A G protein-coupled receptor-like"/>
    <property type="match status" value="1"/>
</dbReference>
<dbReference type="PROSITE" id="PS50261">
    <property type="entry name" value="G_PROTEIN_RECEP_F2_4"/>
    <property type="match status" value="1"/>
</dbReference>
<dbReference type="GO" id="GO:0007166">
    <property type="term" value="P:cell surface receptor signaling pathway"/>
    <property type="evidence" value="ECO:0007669"/>
    <property type="project" value="InterPro"/>
</dbReference>
<dbReference type="Gene3D" id="2.60.220.50">
    <property type="match status" value="1"/>
</dbReference>
<dbReference type="InterPro" id="IPR018097">
    <property type="entry name" value="EGF_Ca-bd_CS"/>
</dbReference>
<feature type="domain" description="G-protein coupled receptors family 2 profile 2" evidence="21">
    <location>
        <begin position="447"/>
        <end position="690"/>
    </location>
</feature>
<evidence type="ECO:0000256" key="9">
    <source>
        <dbReference type="ARBA" id="ARBA00022989"/>
    </source>
</evidence>
<keyword evidence="14" id="KW-0807">Transducer</keyword>
<keyword evidence="2" id="KW-1003">Cell membrane</keyword>
<evidence type="ECO:0000256" key="18">
    <source>
        <dbReference type="SAM" id="SignalP"/>
    </source>
</evidence>
<comment type="caution">
    <text evidence="22">The sequence shown here is derived from an EMBL/GenBank/DDBJ whole genome shotgun (WGS) entry which is preliminary data.</text>
</comment>
<evidence type="ECO:0000256" key="4">
    <source>
        <dbReference type="ARBA" id="ARBA00022692"/>
    </source>
</evidence>
<dbReference type="CDD" id="cd00054">
    <property type="entry name" value="EGF_CA"/>
    <property type="match status" value="2"/>
</dbReference>
<keyword evidence="3 15" id="KW-0245">EGF-like domain</keyword>
<feature type="domain" description="GAIN-B" evidence="20">
    <location>
        <begin position="264"/>
        <end position="443"/>
    </location>
</feature>
<feature type="transmembrane region" description="Helical" evidence="17">
    <location>
        <begin position="593"/>
        <end position="616"/>
    </location>
</feature>
<comment type="subcellular location">
    <subcellularLocation>
        <location evidence="1">Cell membrane</location>
        <topology evidence="1">Multi-pass membrane protein</topology>
    </subcellularLocation>
</comment>
<dbReference type="Gene3D" id="2.10.25.10">
    <property type="entry name" value="Laminin"/>
    <property type="match status" value="3"/>
</dbReference>
<evidence type="ECO:0000256" key="8">
    <source>
        <dbReference type="ARBA" id="ARBA00022889"/>
    </source>
</evidence>
<dbReference type="Pfam" id="PF01825">
    <property type="entry name" value="GPS"/>
    <property type="match status" value="1"/>
</dbReference>
<organism evidence="22 23">
    <name type="scientific">Myodes glareolus</name>
    <name type="common">Bank vole</name>
    <name type="synonym">Clethrionomys glareolus</name>
    <dbReference type="NCBI Taxonomy" id="447135"/>
    <lineage>
        <taxon>Eukaryota</taxon>
        <taxon>Metazoa</taxon>
        <taxon>Chordata</taxon>
        <taxon>Craniata</taxon>
        <taxon>Vertebrata</taxon>
        <taxon>Euteleostomi</taxon>
        <taxon>Mammalia</taxon>
        <taxon>Eutheria</taxon>
        <taxon>Euarchontoglires</taxon>
        <taxon>Glires</taxon>
        <taxon>Rodentia</taxon>
        <taxon>Myomorpha</taxon>
        <taxon>Muroidea</taxon>
        <taxon>Cricetidae</taxon>
        <taxon>Arvicolinae</taxon>
        <taxon>Myodes</taxon>
    </lineage>
</organism>
<dbReference type="PANTHER" id="PTHR12011">
    <property type="entry name" value="ADHESION G-PROTEIN COUPLED RECEPTOR"/>
    <property type="match status" value="1"/>
</dbReference>
<evidence type="ECO:0000259" key="20">
    <source>
        <dbReference type="PROSITE" id="PS50221"/>
    </source>
</evidence>
<gene>
    <name evidence="22" type="ORF">U0070_000370</name>
</gene>
<dbReference type="InterPro" id="IPR001881">
    <property type="entry name" value="EGF-like_Ca-bd_dom"/>
</dbReference>
<feature type="transmembrane region" description="Helical" evidence="17">
    <location>
        <begin position="637"/>
        <end position="660"/>
    </location>
</feature>
<dbReference type="FunFam" id="1.20.1070.10:FF:000136">
    <property type="entry name" value="Adhesion G protein-coupled receptor E5"/>
    <property type="match status" value="1"/>
</dbReference>
<accession>A0AAW0HC16</accession>
<dbReference type="GO" id="GO:0004930">
    <property type="term" value="F:G protein-coupled receptor activity"/>
    <property type="evidence" value="ECO:0007669"/>
    <property type="project" value="UniProtKB-KW"/>
</dbReference>
<dbReference type="InterPro" id="IPR000832">
    <property type="entry name" value="GPCR_2_secretin-like"/>
</dbReference>
<evidence type="ECO:0000256" key="6">
    <source>
        <dbReference type="ARBA" id="ARBA00022737"/>
    </source>
</evidence>
<dbReference type="EMBL" id="JBBHLL010000645">
    <property type="protein sequence ID" value="KAK7798983.1"/>
    <property type="molecule type" value="Genomic_DNA"/>
</dbReference>
<dbReference type="PROSITE" id="PS00010">
    <property type="entry name" value="ASX_HYDROXYL"/>
    <property type="match status" value="2"/>
</dbReference>
<dbReference type="FunFam" id="2.10.25.10:FF:000038">
    <property type="entry name" value="Fibrillin 2"/>
    <property type="match status" value="2"/>
</dbReference>
<keyword evidence="13" id="KW-0325">Glycoprotein</keyword>
<dbReference type="PANTHER" id="PTHR12011:SF348">
    <property type="entry name" value="ADHESION G PROTEIN-COUPLED RECEPTOR E5"/>
    <property type="match status" value="1"/>
</dbReference>
<dbReference type="InterPro" id="IPR000203">
    <property type="entry name" value="GPS"/>
</dbReference>
<dbReference type="InterPro" id="IPR003056">
    <property type="entry name" value="GPCR_2_ADGRE2_ADGRE5"/>
</dbReference>
<keyword evidence="10" id="KW-0297">G-protein coupled receptor</keyword>
<dbReference type="InterPro" id="IPR046338">
    <property type="entry name" value="GAIN_dom_sf"/>
</dbReference>
<dbReference type="GO" id="GO:0005509">
    <property type="term" value="F:calcium ion binding"/>
    <property type="evidence" value="ECO:0007669"/>
    <property type="project" value="InterPro"/>
</dbReference>
<feature type="signal peptide" evidence="18">
    <location>
        <begin position="1"/>
        <end position="23"/>
    </location>
</feature>
<evidence type="ECO:0000256" key="12">
    <source>
        <dbReference type="ARBA" id="ARBA00023157"/>
    </source>
</evidence>
<feature type="transmembrane region" description="Helical" evidence="17">
    <location>
        <begin position="554"/>
        <end position="573"/>
    </location>
</feature>
<evidence type="ECO:0000256" key="10">
    <source>
        <dbReference type="ARBA" id="ARBA00023040"/>
    </source>
</evidence>
<keyword evidence="10" id="KW-0675">Receptor</keyword>
<feature type="domain" description="EGF-like" evidence="19">
    <location>
        <begin position="125"/>
        <end position="165"/>
    </location>
</feature>
<feature type="domain" description="EGF-like" evidence="19">
    <location>
        <begin position="72"/>
        <end position="112"/>
    </location>
</feature>
<feature type="transmembrane region" description="Helical" evidence="17">
    <location>
        <begin position="453"/>
        <end position="472"/>
    </location>
</feature>
<feature type="region of interest" description="Disordered" evidence="16">
    <location>
        <begin position="712"/>
        <end position="731"/>
    </location>
</feature>
<evidence type="ECO:0000259" key="19">
    <source>
        <dbReference type="PROSITE" id="PS50026"/>
    </source>
</evidence>